<reference evidence="3" key="1">
    <citation type="submission" date="2025-08" db="UniProtKB">
        <authorList>
            <consortium name="RefSeq"/>
        </authorList>
    </citation>
    <scope>IDENTIFICATION</scope>
    <source>
        <tissue evidence="3">Blood</tissue>
    </source>
</reference>
<dbReference type="AlphaFoldDB" id="A0A6J3EYA3"/>
<evidence type="ECO:0000256" key="1">
    <source>
        <dbReference type="SAM" id="MobiDB-lite"/>
    </source>
</evidence>
<name>A0A6J3EYA3_SAPAP</name>
<evidence type="ECO:0000313" key="3">
    <source>
        <dbReference type="RefSeq" id="XP_032098309.1"/>
    </source>
</evidence>
<organism evidence="2 3">
    <name type="scientific">Sapajus apella</name>
    <name type="common">Brown-capped capuchin</name>
    <name type="synonym">Cebus apella</name>
    <dbReference type="NCBI Taxonomy" id="9515"/>
    <lineage>
        <taxon>Eukaryota</taxon>
        <taxon>Metazoa</taxon>
        <taxon>Chordata</taxon>
        <taxon>Craniata</taxon>
        <taxon>Vertebrata</taxon>
        <taxon>Euteleostomi</taxon>
        <taxon>Mammalia</taxon>
        <taxon>Eutheria</taxon>
        <taxon>Euarchontoglires</taxon>
        <taxon>Primates</taxon>
        <taxon>Haplorrhini</taxon>
        <taxon>Platyrrhini</taxon>
        <taxon>Cebidae</taxon>
        <taxon>Cebinae</taxon>
        <taxon>Sapajus</taxon>
    </lineage>
</organism>
<feature type="region of interest" description="Disordered" evidence="1">
    <location>
        <begin position="1"/>
        <end position="29"/>
    </location>
</feature>
<protein>
    <submittedName>
        <fullName evidence="3">Uncharacterized protein LOC116526131</fullName>
    </submittedName>
</protein>
<accession>A0A6J3EYA3</accession>
<keyword evidence="2" id="KW-1185">Reference proteome</keyword>
<dbReference type="RefSeq" id="XP_032098309.1">
    <property type="nucleotide sequence ID" value="XM_032242418.1"/>
</dbReference>
<proteinExistence type="predicted"/>
<dbReference type="Proteomes" id="UP000504640">
    <property type="component" value="Unplaced"/>
</dbReference>
<sequence length="124" mass="13741">MARSRTLSPPPAQFQRSLTAQAPETDNEKGLCEGLTHSLFQLAHCAGVPRKTSLNNEEDLGVRWDRNQPGLQFPAGRAPTPSGGLVAGHARSCSVGRLYNLGCLEDLEFLFLEDLFDHFEKYRN</sequence>
<evidence type="ECO:0000313" key="2">
    <source>
        <dbReference type="Proteomes" id="UP000504640"/>
    </source>
</evidence>
<dbReference type="GeneID" id="116526131"/>
<gene>
    <name evidence="3" type="primary">LOC116526131</name>
</gene>
<feature type="compositionally biased region" description="Polar residues" evidence="1">
    <location>
        <begin position="14"/>
        <end position="24"/>
    </location>
</feature>